<feature type="domain" description="DUF1540" evidence="1">
    <location>
        <begin position="5"/>
        <end position="46"/>
    </location>
</feature>
<name>A0A498RCJ4_9FIRM</name>
<organism evidence="2 3">
    <name type="scientific">Lucifera butyrica</name>
    <dbReference type="NCBI Taxonomy" id="1351585"/>
    <lineage>
        <taxon>Bacteria</taxon>
        <taxon>Bacillati</taxon>
        <taxon>Bacillota</taxon>
        <taxon>Negativicutes</taxon>
        <taxon>Veillonellales</taxon>
        <taxon>Veillonellaceae</taxon>
        <taxon>Lucifera</taxon>
    </lineage>
</organism>
<accession>A0A498RCJ4</accession>
<sequence>MSKVVKCLCEECHYNNNHECHADGIEVRSSGDLQVKTSDGTSCHTFKAKS</sequence>
<proteinExistence type="predicted"/>
<dbReference type="RefSeq" id="WP_122629604.1">
    <property type="nucleotide sequence ID" value="NZ_UPPP01000094.1"/>
</dbReference>
<dbReference type="Pfam" id="PF07561">
    <property type="entry name" value="DUF1540"/>
    <property type="match status" value="1"/>
</dbReference>
<keyword evidence="3" id="KW-1185">Reference proteome</keyword>
<protein>
    <recommendedName>
        <fullName evidence="1">DUF1540 domain-containing protein</fullName>
    </recommendedName>
</protein>
<dbReference type="OrthoDB" id="1684758at2"/>
<dbReference type="AlphaFoldDB" id="A0A498RCJ4"/>
<gene>
    <name evidence="2" type="ORF">LUCI_4024</name>
</gene>
<evidence type="ECO:0000313" key="2">
    <source>
        <dbReference type="EMBL" id="VBB08745.1"/>
    </source>
</evidence>
<dbReference type="EMBL" id="UPPP01000094">
    <property type="protein sequence ID" value="VBB08745.1"/>
    <property type="molecule type" value="Genomic_DNA"/>
</dbReference>
<evidence type="ECO:0000259" key="1">
    <source>
        <dbReference type="Pfam" id="PF07561"/>
    </source>
</evidence>
<reference evidence="2 3" key="1">
    <citation type="submission" date="2018-06" db="EMBL/GenBank/DDBJ databases">
        <authorList>
            <person name="Strepis N."/>
        </authorList>
    </citation>
    <scope>NUCLEOTIDE SEQUENCE [LARGE SCALE GENOMIC DNA]</scope>
    <source>
        <strain evidence="2">LUCI</strain>
    </source>
</reference>
<dbReference type="InterPro" id="IPR011437">
    <property type="entry name" value="DUF1540"/>
</dbReference>
<evidence type="ECO:0000313" key="3">
    <source>
        <dbReference type="Proteomes" id="UP000277811"/>
    </source>
</evidence>
<dbReference type="Proteomes" id="UP000277811">
    <property type="component" value="Unassembled WGS sequence"/>
</dbReference>